<evidence type="ECO:0000256" key="5">
    <source>
        <dbReference type="HAMAP-Rule" id="MF_00014"/>
    </source>
</evidence>
<accession>A0ABP9QK80</accession>
<dbReference type="Pfam" id="PF01782">
    <property type="entry name" value="RimM"/>
    <property type="match status" value="1"/>
</dbReference>
<dbReference type="SUPFAM" id="SSF50346">
    <property type="entry name" value="PRC-barrel domain"/>
    <property type="match status" value="1"/>
</dbReference>
<dbReference type="Gene3D" id="2.30.30.240">
    <property type="entry name" value="PRC-barrel domain"/>
    <property type="match status" value="1"/>
</dbReference>
<evidence type="ECO:0000313" key="9">
    <source>
        <dbReference type="Proteomes" id="UP001500547"/>
    </source>
</evidence>
<proteinExistence type="inferred from homology"/>
<name>A0ABP9QK80_9RHOO</name>
<evidence type="ECO:0000259" key="6">
    <source>
        <dbReference type="Pfam" id="PF01782"/>
    </source>
</evidence>
<sequence length="173" mass="19532">MIVLGRIVAPHGVRGAVKIHPFGDDPLNWRSMRYWWLGSKPDSTQDSDWKVYRLESLREQGSSLVASFEDVADRNAAELLDGLFIAAPREDLPRPGLDEYYWGDLIGLSVVNAQAQTLGSVSKLLETGAHDVLQVEMGEGKDKVERLIPFVAAFVKEVDLRLREIRVEWEADW</sequence>
<comment type="caution">
    <text evidence="8">The sequence shown here is derived from an EMBL/GenBank/DDBJ whole genome shotgun (WGS) entry which is preliminary data.</text>
</comment>
<dbReference type="PANTHER" id="PTHR33692">
    <property type="entry name" value="RIBOSOME MATURATION FACTOR RIMM"/>
    <property type="match status" value="1"/>
</dbReference>
<dbReference type="InterPro" id="IPR009000">
    <property type="entry name" value="Transl_B-barrel_sf"/>
</dbReference>
<comment type="similarity">
    <text evidence="5">Belongs to the RimM family.</text>
</comment>
<dbReference type="RefSeq" id="WP_345532309.1">
    <property type="nucleotide sequence ID" value="NZ_BAABLD010000007.1"/>
</dbReference>
<dbReference type="Proteomes" id="UP001500547">
    <property type="component" value="Unassembled WGS sequence"/>
</dbReference>
<dbReference type="EMBL" id="BAABLD010000007">
    <property type="protein sequence ID" value="GAA5163359.1"/>
    <property type="molecule type" value="Genomic_DNA"/>
</dbReference>
<comment type="function">
    <text evidence="5">An accessory protein needed during the final step in the assembly of 30S ribosomal subunit, possibly for assembly of the head region. Essential for efficient processing of 16S rRNA. May be needed both before and after RbfA during the maturation of 16S rRNA. It has affinity for free ribosomal 30S subunits but not for 70S ribosomes.</text>
</comment>
<dbReference type="InterPro" id="IPR002676">
    <property type="entry name" value="RimM_N"/>
</dbReference>
<dbReference type="Pfam" id="PF24986">
    <property type="entry name" value="PRC_RimM"/>
    <property type="match status" value="1"/>
</dbReference>
<dbReference type="HAMAP" id="MF_00014">
    <property type="entry name" value="Ribosome_mat_RimM"/>
    <property type="match status" value="1"/>
</dbReference>
<dbReference type="PANTHER" id="PTHR33692:SF1">
    <property type="entry name" value="RIBOSOME MATURATION FACTOR RIMM"/>
    <property type="match status" value="1"/>
</dbReference>
<evidence type="ECO:0000256" key="4">
    <source>
        <dbReference type="ARBA" id="ARBA00023186"/>
    </source>
</evidence>
<feature type="domain" description="Ribosome maturation factor RimM PRC barrel" evidence="7">
    <location>
        <begin position="102"/>
        <end position="172"/>
    </location>
</feature>
<dbReference type="InterPro" id="IPR036976">
    <property type="entry name" value="RimM_N_sf"/>
</dbReference>
<dbReference type="InterPro" id="IPR056792">
    <property type="entry name" value="PRC_RimM"/>
</dbReference>
<keyword evidence="2 5" id="KW-0690">Ribosome biogenesis</keyword>
<evidence type="ECO:0000259" key="7">
    <source>
        <dbReference type="Pfam" id="PF24986"/>
    </source>
</evidence>
<evidence type="ECO:0000313" key="8">
    <source>
        <dbReference type="EMBL" id="GAA5163359.1"/>
    </source>
</evidence>
<comment type="subcellular location">
    <subcellularLocation>
        <location evidence="5">Cytoplasm</location>
    </subcellularLocation>
</comment>
<dbReference type="InterPro" id="IPR011033">
    <property type="entry name" value="PRC_barrel-like_sf"/>
</dbReference>
<evidence type="ECO:0000256" key="2">
    <source>
        <dbReference type="ARBA" id="ARBA00022517"/>
    </source>
</evidence>
<dbReference type="SUPFAM" id="SSF50447">
    <property type="entry name" value="Translation proteins"/>
    <property type="match status" value="1"/>
</dbReference>
<keyword evidence="4 5" id="KW-0143">Chaperone</keyword>
<reference evidence="9" key="1">
    <citation type="journal article" date="2019" name="Int. J. Syst. Evol. Microbiol.">
        <title>The Global Catalogue of Microorganisms (GCM) 10K type strain sequencing project: providing services to taxonomists for standard genome sequencing and annotation.</title>
        <authorList>
            <consortium name="The Broad Institute Genomics Platform"/>
            <consortium name="The Broad Institute Genome Sequencing Center for Infectious Disease"/>
            <person name="Wu L."/>
            <person name="Ma J."/>
        </authorList>
    </citation>
    <scope>NUCLEOTIDE SEQUENCE [LARGE SCALE GENOMIC DNA]</scope>
    <source>
        <strain evidence="9">JCM 18715</strain>
    </source>
</reference>
<organism evidence="8 9">
    <name type="scientific">Viridibacterium curvum</name>
    <dbReference type="NCBI Taxonomy" id="1101404"/>
    <lineage>
        <taxon>Bacteria</taxon>
        <taxon>Pseudomonadati</taxon>
        <taxon>Pseudomonadota</taxon>
        <taxon>Betaproteobacteria</taxon>
        <taxon>Rhodocyclales</taxon>
        <taxon>Rhodocyclaceae</taxon>
        <taxon>Viridibacterium</taxon>
    </lineage>
</organism>
<keyword evidence="3 5" id="KW-0698">rRNA processing</keyword>
<gene>
    <name evidence="5 8" type="primary">rimM</name>
    <name evidence="8" type="ORF">GCM10025770_15440</name>
</gene>
<dbReference type="NCBIfam" id="TIGR02273">
    <property type="entry name" value="16S_RimM"/>
    <property type="match status" value="1"/>
</dbReference>
<dbReference type="Gene3D" id="2.40.30.60">
    <property type="entry name" value="RimM"/>
    <property type="match status" value="1"/>
</dbReference>
<protein>
    <recommendedName>
        <fullName evidence="5">Ribosome maturation factor RimM</fullName>
    </recommendedName>
</protein>
<evidence type="ECO:0000256" key="1">
    <source>
        <dbReference type="ARBA" id="ARBA00022490"/>
    </source>
</evidence>
<comment type="domain">
    <text evidence="5">The PRC barrel domain binds ribosomal protein uS19.</text>
</comment>
<dbReference type="InterPro" id="IPR011961">
    <property type="entry name" value="RimM"/>
</dbReference>
<feature type="domain" description="RimM N-terminal" evidence="6">
    <location>
        <begin position="4"/>
        <end position="91"/>
    </location>
</feature>
<evidence type="ECO:0000256" key="3">
    <source>
        <dbReference type="ARBA" id="ARBA00022552"/>
    </source>
</evidence>
<keyword evidence="9" id="KW-1185">Reference proteome</keyword>
<comment type="subunit">
    <text evidence="5">Binds ribosomal protein uS19.</text>
</comment>
<keyword evidence="1 5" id="KW-0963">Cytoplasm</keyword>